<proteinExistence type="predicted"/>
<dbReference type="Gene3D" id="3.90.1530.10">
    <property type="entry name" value="Conserved hypothetical protein from pyrococcus furiosus pfu- 392566-001, ParB domain"/>
    <property type="match status" value="1"/>
</dbReference>
<dbReference type="SUPFAM" id="SSF110849">
    <property type="entry name" value="ParB/Sulfiredoxin"/>
    <property type="match status" value="1"/>
</dbReference>
<name>A0A0F9LDU0_9ZZZZ</name>
<evidence type="ECO:0000256" key="1">
    <source>
        <dbReference type="SAM" id="MobiDB-lite"/>
    </source>
</evidence>
<feature type="region of interest" description="Disordered" evidence="1">
    <location>
        <begin position="82"/>
        <end position="104"/>
    </location>
</feature>
<sequence length="1441" mass="157526">MVMSRFSLPSFEELLKRVRQPRLPSASDTATPEIDIQDTSLGFQPPPGFKVQGDGSLLSPRGITFKDFKLKDGKITSFQAFKGDKPIRLPSQRPAPLTSDVVTPDRPFPGLKPLADQPLDVRPPPVQPLEPVGQLFDEAPPISPVSDVVTAPFPGQEQARRVDIPRPEPPEPPRESVFETIRKAWTISSVRGVETTVQAFLNIIPELLIPDPVPISERSPAAQAELQDPRIRAQVERQMEISQSIKDAARRKATESLAGYKRWVAQHPELAPDPKFTEGAFKNPELWKDPNWWGYAIGNMAPQAATAVSAGALATMATGGNIFAGATAAGLTFAPLEAQGVFDDLIDEGIPRDQAAELAAVVTVPIVLVESASTFLQFLRFMPQIRQIFRQTATREIIKLTKRALVKKGLTTFTTLQFTETMEEVVQQALGNTAVIMAGKDRKLFAGVPEMLPEVTAGVAPFSLIGAGASTLTIPSSLTRPVTVPEGVREAVREERGAITLPGGEEQPTVESVAAKITANQVLTPAERQFYANQSQEVEAAIAQPAAQVAPEVTPTPEQAVTPTIGAEVAPLTQALVTDAEQIVTQAEAIQPDNPQVQEMRRLVDEAKTLTGDALFESLIQIEALEDEVKGIAGITEVSTERVVPRVTPQTLPVAEVSKLETRIPLDLIRKDEAAGIARLTEEIQAEGIKEPIVIRIRDDGSQIVWDGMHRLIVAQDLGLENIPVRFIGGEGETPAILPTTPLPPTPPVTKPSPKPAKAKISPVKKEVVAKAVEVVKPTPAVTEPQKATKKVEAIQKSKEPENVPAEEAKVAHIELAAPDGPKPPKPPTKTKAEKEADDIFKEITEKGFNERADQTLLRLLEGKLGAENTRTNLIVKSGGEKLKEQDIGVWKRDHLIPTPKDKEVLVRELGIALHNPSGVASGEVKVPAGFEEIYKELRELADWDTASRLDADPKAMTIDDWFFRGWKPPKDMFIGSGGRLAVKPKALRTPRVDATYEEMLDLGFEPLFWNPYEQWAYRHNLGVKYREQMELVRYLKGMGEELIRPHDGGPIPTGWRVPEVGPAFEGKPFAIKDPDTGGLGVHYSRRWITTNKIAGSLENIYGKKPDLGKFVIRGREIDKLAIIDAITFIPKRAKLFGSFFQQVDFLTRAGANSWAKAVDDLAAGKPVEAVKSLAKYPKAAGEILQANFSPTARRKLAEYVNDTTPLIEGRPGINPKAIIEAGLSTFDPTIFPEDMDKLVHQVAEETGVLSKGKTIVRAIGDLESAMRRGLFQGTYPAAMWTSIKNNIAPMTVRQHPSLNDAQINSMIAREANMLFSTIPASQSVIQGRILREILRRVFFSVGESEGLLRQASNALHGPNKRFWAKHWLGVYLFLATTMTIIHFASTGELPPLKRFTPIAKDKWGPLPFGYNTEFASPTIPIKGRGGAGLTLDLAGQMDTA</sequence>
<gene>
    <name evidence="3" type="ORF">LCGC14_1226350</name>
</gene>
<feature type="compositionally biased region" description="Pro residues" evidence="1">
    <location>
        <begin position="741"/>
        <end position="755"/>
    </location>
</feature>
<dbReference type="InterPro" id="IPR003115">
    <property type="entry name" value="ParB_N"/>
</dbReference>
<comment type="caution">
    <text evidence="3">The sequence shown here is derived from an EMBL/GenBank/DDBJ whole genome shotgun (WGS) entry which is preliminary data.</text>
</comment>
<dbReference type="EMBL" id="LAZR01006505">
    <property type="protein sequence ID" value="KKM91658.1"/>
    <property type="molecule type" value="Genomic_DNA"/>
</dbReference>
<accession>A0A0F9LDU0</accession>
<evidence type="ECO:0000259" key="2">
    <source>
        <dbReference type="SMART" id="SM00470"/>
    </source>
</evidence>
<evidence type="ECO:0000313" key="3">
    <source>
        <dbReference type="EMBL" id="KKM91658.1"/>
    </source>
</evidence>
<dbReference type="InterPro" id="IPR036086">
    <property type="entry name" value="ParB/Sulfiredoxin_sf"/>
</dbReference>
<feature type="region of interest" description="Disordered" evidence="1">
    <location>
        <begin position="736"/>
        <end position="762"/>
    </location>
</feature>
<feature type="non-terminal residue" evidence="3">
    <location>
        <position position="1441"/>
    </location>
</feature>
<organism evidence="3">
    <name type="scientific">marine sediment metagenome</name>
    <dbReference type="NCBI Taxonomy" id="412755"/>
    <lineage>
        <taxon>unclassified sequences</taxon>
        <taxon>metagenomes</taxon>
        <taxon>ecological metagenomes</taxon>
    </lineage>
</organism>
<dbReference type="CDD" id="cd16387">
    <property type="entry name" value="ParB_N_Srx"/>
    <property type="match status" value="1"/>
</dbReference>
<dbReference type="SMART" id="SM00470">
    <property type="entry name" value="ParB"/>
    <property type="match status" value="1"/>
</dbReference>
<protein>
    <recommendedName>
        <fullName evidence="2">ParB-like N-terminal domain-containing protein</fullName>
    </recommendedName>
</protein>
<reference evidence="3" key="1">
    <citation type="journal article" date="2015" name="Nature">
        <title>Complex archaea that bridge the gap between prokaryotes and eukaryotes.</title>
        <authorList>
            <person name="Spang A."/>
            <person name="Saw J.H."/>
            <person name="Jorgensen S.L."/>
            <person name="Zaremba-Niedzwiedzka K."/>
            <person name="Martijn J."/>
            <person name="Lind A.E."/>
            <person name="van Eijk R."/>
            <person name="Schleper C."/>
            <person name="Guy L."/>
            <person name="Ettema T.J."/>
        </authorList>
    </citation>
    <scope>NUCLEOTIDE SEQUENCE</scope>
</reference>
<feature type="region of interest" description="Disordered" evidence="1">
    <location>
        <begin position="21"/>
        <end position="56"/>
    </location>
</feature>
<feature type="domain" description="ParB-like N-terminal" evidence="2">
    <location>
        <begin position="650"/>
        <end position="744"/>
    </location>
</feature>